<feature type="coiled-coil region" evidence="1">
    <location>
        <begin position="50"/>
        <end position="77"/>
    </location>
</feature>
<gene>
    <name evidence="2" type="ORF">PS273GM_13025</name>
</gene>
<dbReference type="AlphaFoldDB" id="A0A172WRU3"/>
<accession>A0A172WRU3</accession>
<dbReference type="OrthoDB" id="7032833at2"/>
<protein>
    <submittedName>
        <fullName evidence="2">Uncharacterized protein</fullName>
    </submittedName>
</protein>
<evidence type="ECO:0000313" key="3">
    <source>
        <dbReference type="Proteomes" id="UP000077787"/>
    </source>
</evidence>
<name>A0A172WRU3_STUST</name>
<dbReference type="Proteomes" id="UP000077787">
    <property type="component" value="Chromosome"/>
</dbReference>
<reference evidence="2 3" key="1">
    <citation type="submission" date="2016-05" db="EMBL/GenBank/DDBJ databases">
        <title>Genome sequence of Pseudomonas stutzeri 273 and identification of the exopolysaccharide biosynthesis locus.</title>
        <authorList>
            <person name="Wu S."/>
            <person name="Sun C."/>
        </authorList>
    </citation>
    <scope>NUCLEOTIDE SEQUENCE [LARGE SCALE GENOMIC DNA]</scope>
    <source>
        <strain evidence="2 3">273</strain>
    </source>
</reference>
<keyword evidence="1" id="KW-0175">Coiled coil</keyword>
<evidence type="ECO:0000256" key="1">
    <source>
        <dbReference type="SAM" id="Coils"/>
    </source>
</evidence>
<proteinExistence type="predicted"/>
<organism evidence="2 3">
    <name type="scientific">Stutzerimonas stutzeri</name>
    <name type="common">Pseudomonas stutzeri</name>
    <dbReference type="NCBI Taxonomy" id="316"/>
    <lineage>
        <taxon>Bacteria</taxon>
        <taxon>Pseudomonadati</taxon>
        <taxon>Pseudomonadota</taxon>
        <taxon>Gammaproteobacteria</taxon>
        <taxon>Pseudomonadales</taxon>
        <taxon>Pseudomonadaceae</taxon>
        <taxon>Stutzerimonas</taxon>
    </lineage>
</organism>
<dbReference type="RefSeq" id="WP_064481573.1">
    <property type="nucleotide sequence ID" value="NZ_CP015641.1"/>
</dbReference>
<evidence type="ECO:0000313" key="2">
    <source>
        <dbReference type="EMBL" id="ANF25999.1"/>
    </source>
</evidence>
<dbReference type="EMBL" id="CP015641">
    <property type="protein sequence ID" value="ANF25999.1"/>
    <property type="molecule type" value="Genomic_DNA"/>
</dbReference>
<sequence length="151" mass="17247">MSKEVKRYTLYPQLKPEALAFLPDVVVDAKDYDALLAENVSLRGLYKMHKETETRETRDLRSERDALLAERDALKKALDRQVPLNEAIQRAAGELPNGWEIRLCVERDAGWVELYDPDGNDIEDFATDAERLDYTVIDALEHALQGEQPCT</sequence>